<comment type="caution">
    <text evidence="6">The sequence shown here is derived from an EMBL/GenBank/DDBJ whole genome shotgun (WGS) entry which is preliminary data.</text>
</comment>
<keyword evidence="7" id="KW-1185">Reference proteome</keyword>
<proteinExistence type="inferred from homology"/>
<comment type="cofactor">
    <cofactor evidence="1">
        <name>Zn(2+)</name>
        <dbReference type="ChEBI" id="CHEBI:29105"/>
    </cofactor>
</comment>
<dbReference type="Pfam" id="PF02633">
    <property type="entry name" value="Creatininase"/>
    <property type="match status" value="1"/>
</dbReference>
<dbReference type="SUPFAM" id="SSF102215">
    <property type="entry name" value="Creatininase"/>
    <property type="match status" value="1"/>
</dbReference>
<evidence type="ECO:0000313" key="6">
    <source>
        <dbReference type="EMBL" id="MFE9603789.1"/>
    </source>
</evidence>
<name>A0ABW6MCF8_9ACTN</name>
<reference evidence="6 7" key="1">
    <citation type="submission" date="2024-10" db="EMBL/GenBank/DDBJ databases">
        <title>The Natural Products Discovery Center: Release of the First 8490 Sequenced Strains for Exploring Actinobacteria Biosynthetic Diversity.</title>
        <authorList>
            <person name="Kalkreuter E."/>
            <person name="Kautsar S.A."/>
            <person name="Yang D."/>
            <person name="Bader C.D."/>
            <person name="Teijaro C.N."/>
            <person name="Fluegel L."/>
            <person name="Davis C.M."/>
            <person name="Simpson J.R."/>
            <person name="Lauterbach L."/>
            <person name="Steele A.D."/>
            <person name="Gui C."/>
            <person name="Meng S."/>
            <person name="Li G."/>
            <person name="Viehrig K."/>
            <person name="Ye F."/>
            <person name="Su P."/>
            <person name="Kiefer A.F."/>
            <person name="Nichols A."/>
            <person name="Cepeda A.J."/>
            <person name="Yan W."/>
            <person name="Fan B."/>
            <person name="Jiang Y."/>
            <person name="Adhikari A."/>
            <person name="Zheng C.-J."/>
            <person name="Schuster L."/>
            <person name="Cowan T.M."/>
            <person name="Smanski M.J."/>
            <person name="Chevrette M.G."/>
            <person name="De Carvalho L.P.S."/>
            <person name="Shen B."/>
        </authorList>
    </citation>
    <scope>NUCLEOTIDE SEQUENCE [LARGE SCALE GENOMIC DNA]</scope>
    <source>
        <strain evidence="6 7">NPDC006488</strain>
    </source>
</reference>
<dbReference type="InterPro" id="IPR003785">
    <property type="entry name" value="Creatininase/forma_Hydrolase"/>
</dbReference>
<evidence type="ECO:0000256" key="3">
    <source>
        <dbReference type="ARBA" id="ARBA00022801"/>
    </source>
</evidence>
<sequence length="244" mass="25077">MTGDTATELACAAWPDVPSDALVLLPIGSTEQHGPHLPLDTDSVIAQAVARRASTALPGTLVAPTLPYGASGEHAGFPGTVSIGHEVLRAVLVESVRSLSLWAARVVVVNGHGGNTATLETAVRLLRAEGHDVAWTGCSVRGGDAHAGRTETSVMLHLAPERVRLAAAVTGDTRPLSLLLPELMAHGVRAVSPSGVLGDPTGATAAEGRTTMDATASTAVRRITAWSMGDRGRLAEPAHEAVRP</sequence>
<evidence type="ECO:0000256" key="5">
    <source>
        <dbReference type="ARBA" id="ARBA00024029"/>
    </source>
</evidence>
<dbReference type="NCBIfam" id="TIGR03964">
    <property type="entry name" value="mycofact_creat"/>
    <property type="match status" value="1"/>
</dbReference>
<dbReference type="Gene3D" id="3.40.50.10310">
    <property type="entry name" value="Creatininase"/>
    <property type="match status" value="1"/>
</dbReference>
<organism evidence="6 7">
    <name type="scientific">Streptomyces hokutonensis</name>
    <dbReference type="NCBI Taxonomy" id="1306990"/>
    <lineage>
        <taxon>Bacteria</taxon>
        <taxon>Bacillati</taxon>
        <taxon>Actinomycetota</taxon>
        <taxon>Actinomycetes</taxon>
        <taxon>Kitasatosporales</taxon>
        <taxon>Streptomycetaceae</taxon>
        <taxon>Streptomyces</taxon>
    </lineage>
</organism>
<evidence type="ECO:0000313" key="7">
    <source>
        <dbReference type="Proteomes" id="UP001601303"/>
    </source>
</evidence>
<dbReference type="InterPro" id="IPR024087">
    <property type="entry name" value="Creatininase-like_sf"/>
</dbReference>
<keyword evidence="3" id="KW-0378">Hydrolase</keyword>
<evidence type="ECO:0000256" key="1">
    <source>
        <dbReference type="ARBA" id="ARBA00001947"/>
    </source>
</evidence>
<protein>
    <submittedName>
        <fullName evidence="6">Mycofactocin biosynthesis peptidyl-dipeptidase MftE</fullName>
    </submittedName>
</protein>
<evidence type="ECO:0000256" key="2">
    <source>
        <dbReference type="ARBA" id="ARBA00022723"/>
    </source>
</evidence>
<accession>A0ABW6MCF8</accession>
<keyword evidence="2" id="KW-0479">Metal-binding</keyword>
<dbReference type="Proteomes" id="UP001601303">
    <property type="component" value="Unassembled WGS sequence"/>
</dbReference>
<dbReference type="InterPro" id="IPR023871">
    <property type="entry name" value="MftE"/>
</dbReference>
<dbReference type="PANTHER" id="PTHR35005:SF1">
    <property type="entry name" value="2-AMINO-5-FORMYLAMINO-6-RIBOSYLAMINOPYRIMIDIN-4(3H)-ONE 5'-MONOPHOSPHATE DEFORMYLASE"/>
    <property type="match status" value="1"/>
</dbReference>
<gene>
    <name evidence="6" type="primary">mftE</name>
    <name evidence="6" type="ORF">ACFYNQ_35150</name>
</gene>
<dbReference type="EMBL" id="JBIAHM010000014">
    <property type="protein sequence ID" value="MFE9603789.1"/>
    <property type="molecule type" value="Genomic_DNA"/>
</dbReference>
<dbReference type="PANTHER" id="PTHR35005">
    <property type="entry name" value="3-DEHYDRO-SCYLLO-INOSOSE HYDROLASE"/>
    <property type="match status" value="1"/>
</dbReference>
<dbReference type="RefSeq" id="WP_388112628.1">
    <property type="nucleotide sequence ID" value="NZ_JBIAHM010000014.1"/>
</dbReference>
<comment type="similarity">
    <text evidence="5">Belongs to the creatininase superfamily.</text>
</comment>
<keyword evidence="4" id="KW-0862">Zinc</keyword>
<evidence type="ECO:0000256" key="4">
    <source>
        <dbReference type="ARBA" id="ARBA00022833"/>
    </source>
</evidence>